<reference evidence="2 3" key="1">
    <citation type="journal article" date="2014" name="BMC Genomics">
        <title>Genome sequencing of four Aureobasidium pullulans varieties: biotechnological potential, stress tolerance, and description of new species.</title>
        <authorList>
            <person name="Gostin Ar C."/>
            <person name="Ohm R.A."/>
            <person name="Kogej T."/>
            <person name="Sonjak S."/>
            <person name="Turk M."/>
            <person name="Zajc J."/>
            <person name="Zalar P."/>
            <person name="Grube M."/>
            <person name="Sun H."/>
            <person name="Han J."/>
            <person name="Sharma A."/>
            <person name="Chiniquy J."/>
            <person name="Ngan C.Y."/>
            <person name="Lipzen A."/>
            <person name="Barry K."/>
            <person name="Grigoriev I.V."/>
            <person name="Gunde-Cimerman N."/>
        </authorList>
    </citation>
    <scope>NUCLEOTIDE SEQUENCE [LARGE SCALE GENOMIC DNA]</scope>
    <source>
        <strain evidence="2 3">CBS 147.97</strain>
    </source>
</reference>
<dbReference type="HOGENOM" id="CLU_993898_0_0_1"/>
<dbReference type="RefSeq" id="XP_013431650.1">
    <property type="nucleotide sequence ID" value="XM_013576196.1"/>
</dbReference>
<protein>
    <submittedName>
        <fullName evidence="2">Uncharacterized protein</fullName>
    </submittedName>
</protein>
<evidence type="ECO:0000313" key="3">
    <source>
        <dbReference type="Proteomes" id="UP000027730"/>
    </source>
</evidence>
<evidence type="ECO:0000313" key="2">
    <source>
        <dbReference type="EMBL" id="KEQ77492.1"/>
    </source>
</evidence>
<dbReference type="OrthoDB" id="3629846at2759"/>
<dbReference type="GeneID" id="25408427"/>
<accession>A0A074X5Z3</accession>
<proteinExistence type="predicted"/>
<dbReference type="Proteomes" id="UP000027730">
    <property type="component" value="Unassembled WGS sequence"/>
</dbReference>
<organism evidence="2 3">
    <name type="scientific">Aureobasidium namibiae CBS 147.97</name>
    <dbReference type="NCBI Taxonomy" id="1043004"/>
    <lineage>
        <taxon>Eukaryota</taxon>
        <taxon>Fungi</taxon>
        <taxon>Dikarya</taxon>
        <taxon>Ascomycota</taxon>
        <taxon>Pezizomycotina</taxon>
        <taxon>Dothideomycetes</taxon>
        <taxon>Dothideomycetidae</taxon>
        <taxon>Dothideales</taxon>
        <taxon>Saccotheciaceae</taxon>
        <taxon>Aureobasidium</taxon>
    </lineage>
</organism>
<feature type="chain" id="PRO_5001703071" evidence="1">
    <location>
        <begin position="18"/>
        <end position="284"/>
    </location>
</feature>
<name>A0A074X5Z3_9PEZI</name>
<evidence type="ECO:0000256" key="1">
    <source>
        <dbReference type="SAM" id="SignalP"/>
    </source>
</evidence>
<dbReference type="EMBL" id="KL584702">
    <property type="protein sequence ID" value="KEQ77492.1"/>
    <property type="molecule type" value="Genomic_DNA"/>
</dbReference>
<dbReference type="STRING" id="1043004.A0A074X5Z3"/>
<sequence>MTPKSLVFLSTLSLASAQAFDRGVYGLGYWNETYAVAANQNPNNTKSVPFQIGTQNYTFQVNVAEFIPTGSQANRTQDPRQAASFYNLLWSGEETLNETLRNAVTPDAGVITPQLCVTIPMGTAPRSATNNYREEDNGDCLHALGKQCMAALKNIGPTIISQCNGLWMPESCSSKLGSGLGSTKILSAASNRTDEVFTMSPVEFASYRSQIFSAGNESYYEREDQRLHVAFLSGSWGITPICTRVNNTKLGKNDIAVEQGGAGSVRGSIGLSVVVALAAAMFML</sequence>
<gene>
    <name evidence="2" type="ORF">M436DRAFT_35290</name>
</gene>
<keyword evidence="1" id="KW-0732">Signal</keyword>
<keyword evidence="3" id="KW-1185">Reference proteome</keyword>
<feature type="signal peptide" evidence="1">
    <location>
        <begin position="1"/>
        <end position="17"/>
    </location>
</feature>
<dbReference type="AlphaFoldDB" id="A0A074X5Z3"/>